<proteinExistence type="predicted"/>
<name>A0AAD3STM9_NEPGR</name>
<keyword evidence="3" id="KW-1185">Reference proteome</keyword>
<dbReference type="AlphaFoldDB" id="A0AAD3STM9"/>
<organism evidence="2 3">
    <name type="scientific">Nepenthes gracilis</name>
    <name type="common">Slender pitcher plant</name>
    <dbReference type="NCBI Taxonomy" id="150966"/>
    <lineage>
        <taxon>Eukaryota</taxon>
        <taxon>Viridiplantae</taxon>
        <taxon>Streptophyta</taxon>
        <taxon>Embryophyta</taxon>
        <taxon>Tracheophyta</taxon>
        <taxon>Spermatophyta</taxon>
        <taxon>Magnoliopsida</taxon>
        <taxon>eudicotyledons</taxon>
        <taxon>Gunneridae</taxon>
        <taxon>Pentapetalae</taxon>
        <taxon>Caryophyllales</taxon>
        <taxon>Nepenthaceae</taxon>
        <taxon>Nepenthes</taxon>
    </lineage>
</organism>
<evidence type="ECO:0000256" key="1">
    <source>
        <dbReference type="SAM" id="MobiDB-lite"/>
    </source>
</evidence>
<evidence type="ECO:0000313" key="3">
    <source>
        <dbReference type="Proteomes" id="UP001279734"/>
    </source>
</evidence>
<protein>
    <submittedName>
        <fullName evidence="2">Uncharacterized protein</fullName>
    </submittedName>
</protein>
<dbReference type="Proteomes" id="UP001279734">
    <property type="component" value="Unassembled WGS sequence"/>
</dbReference>
<accession>A0AAD3STM9</accession>
<dbReference type="EMBL" id="BSYO01000017">
    <property type="protein sequence ID" value="GMH16912.1"/>
    <property type="molecule type" value="Genomic_DNA"/>
</dbReference>
<reference evidence="2" key="1">
    <citation type="submission" date="2023-05" db="EMBL/GenBank/DDBJ databases">
        <title>Nepenthes gracilis genome sequencing.</title>
        <authorList>
            <person name="Fukushima K."/>
        </authorList>
    </citation>
    <scope>NUCLEOTIDE SEQUENCE</scope>
    <source>
        <strain evidence="2">SING2019-196</strain>
    </source>
</reference>
<comment type="caution">
    <text evidence="2">The sequence shown here is derived from an EMBL/GenBank/DDBJ whole genome shotgun (WGS) entry which is preliminary data.</text>
</comment>
<sequence>MELCYVSKISYAREESQQGSAKRSQTMRNHGPDPPANHAISASLQAAIQAQLIIYQTQPPRANIRYQHSTNQHGITPTSQ</sequence>
<gene>
    <name evidence="2" type="ORF">Nepgr_018753</name>
</gene>
<evidence type="ECO:0000313" key="2">
    <source>
        <dbReference type="EMBL" id="GMH16912.1"/>
    </source>
</evidence>
<feature type="compositionally biased region" description="Polar residues" evidence="1">
    <location>
        <begin position="17"/>
        <end position="28"/>
    </location>
</feature>
<feature type="region of interest" description="Disordered" evidence="1">
    <location>
        <begin position="13"/>
        <end position="38"/>
    </location>
</feature>